<protein>
    <recommendedName>
        <fullName evidence="2">histidine kinase</fullName>
        <ecNumber evidence="2">2.7.13.3</ecNumber>
    </recommendedName>
</protein>
<evidence type="ECO:0000259" key="3">
    <source>
        <dbReference type="Pfam" id="PF01584"/>
    </source>
</evidence>
<comment type="caution">
    <text evidence="4">The sequence shown here is derived from an EMBL/GenBank/DDBJ whole genome shotgun (WGS) entry which is preliminary data.</text>
</comment>
<accession>A0A645ANB2</accession>
<comment type="catalytic activity">
    <reaction evidence="1">
        <text>ATP + protein L-histidine = ADP + protein N-phospho-L-histidine.</text>
        <dbReference type="EC" id="2.7.13.3"/>
    </reaction>
</comment>
<organism evidence="4">
    <name type="scientific">bioreactor metagenome</name>
    <dbReference type="NCBI Taxonomy" id="1076179"/>
    <lineage>
        <taxon>unclassified sequences</taxon>
        <taxon>metagenomes</taxon>
        <taxon>ecological metagenomes</taxon>
    </lineage>
</organism>
<dbReference type="EMBL" id="VSSQ01014878">
    <property type="protein sequence ID" value="MPM54600.1"/>
    <property type="molecule type" value="Genomic_DNA"/>
</dbReference>
<dbReference type="EC" id="2.7.13.3" evidence="2"/>
<name>A0A645ANB2_9ZZZZ</name>
<dbReference type="AlphaFoldDB" id="A0A645ANB2"/>
<dbReference type="PANTHER" id="PTHR43395:SF10">
    <property type="entry name" value="CHEMOTAXIS PROTEIN CHEA"/>
    <property type="match status" value="1"/>
</dbReference>
<dbReference type="InterPro" id="IPR002545">
    <property type="entry name" value="CheW-lke_dom"/>
</dbReference>
<dbReference type="GO" id="GO:0006935">
    <property type="term" value="P:chemotaxis"/>
    <property type="evidence" value="ECO:0007669"/>
    <property type="project" value="InterPro"/>
</dbReference>
<dbReference type="Gene3D" id="2.30.30.40">
    <property type="entry name" value="SH3 Domains"/>
    <property type="match status" value="1"/>
</dbReference>
<dbReference type="GO" id="GO:0004673">
    <property type="term" value="F:protein histidine kinase activity"/>
    <property type="evidence" value="ECO:0007669"/>
    <property type="project" value="UniProtKB-EC"/>
</dbReference>
<dbReference type="GO" id="GO:0007165">
    <property type="term" value="P:signal transduction"/>
    <property type="evidence" value="ECO:0007669"/>
    <property type="project" value="InterPro"/>
</dbReference>
<keyword evidence="4" id="KW-0808">Transferase</keyword>
<proteinExistence type="predicted"/>
<evidence type="ECO:0000256" key="2">
    <source>
        <dbReference type="ARBA" id="ARBA00012438"/>
    </source>
</evidence>
<gene>
    <name evidence="4" type="primary">cheA_13</name>
    <name evidence="4" type="ORF">SDC9_101378</name>
</gene>
<dbReference type="PANTHER" id="PTHR43395">
    <property type="entry name" value="SENSOR HISTIDINE KINASE CHEA"/>
    <property type="match status" value="1"/>
</dbReference>
<evidence type="ECO:0000313" key="4">
    <source>
        <dbReference type="EMBL" id="MPM54600.1"/>
    </source>
</evidence>
<dbReference type="SUPFAM" id="SSF50341">
    <property type="entry name" value="CheW-like"/>
    <property type="match status" value="1"/>
</dbReference>
<evidence type="ECO:0000256" key="1">
    <source>
        <dbReference type="ARBA" id="ARBA00000085"/>
    </source>
</evidence>
<sequence>MAENGDHTICLFADELLGQQEVVVKAMPQYIKKTRGLSGCTLLGDGQISLILDVGGIIAARQQQ</sequence>
<dbReference type="InterPro" id="IPR051315">
    <property type="entry name" value="Bact_Chemotaxis_CheA"/>
</dbReference>
<dbReference type="Pfam" id="PF01584">
    <property type="entry name" value="CheW"/>
    <property type="match status" value="1"/>
</dbReference>
<dbReference type="InterPro" id="IPR036061">
    <property type="entry name" value="CheW-like_dom_sf"/>
</dbReference>
<feature type="domain" description="CheW-like" evidence="3">
    <location>
        <begin position="3"/>
        <end position="60"/>
    </location>
</feature>
<reference evidence="4" key="1">
    <citation type="submission" date="2019-08" db="EMBL/GenBank/DDBJ databases">
        <authorList>
            <person name="Kucharzyk K."/>
            <person name="Murdoch R.W."/>
            <person name="Higgins S."/>
            <person name="Loffler F."/>
        </authorList>
    </citation>
    <scope>NUCLEOTIDE SEQUENCE</scope>
</reference>